<sequence>MIPHRPLSYPKLGSSPSPDSGWTRPSPILISTAGGSEAPRVFHQNTMERTHSSRPRQSI</sequence>
<dbReference type="Proteomes" id="UP000237105">
    <property type="component" value="Unassembled WGS sequence"/>
</dbReference>
<accession>A0A2P5CJR3</accession>
<evidence type="ECO:0000256" key="1">
    <source>
        <dbReference type="SAM" id="MobiDB-lite"/>
    </source>
</evidence>
<dbReference type="EMBL" id="JXTB01000122">
    <property type="protein sequence ID" value="PON61293.1"/>
    <property type="molecule type" value="Genomic_DNA"/>
</dbReference>
<keyword evidence="3" id="KW-1185">Reference proteome</keyword>
<organism evidence="2 3">
    <name type="scientific">Parasponia andersonii</name>
    <name type="common">Sponia andersonii</name>
    <dbReference type="NCBI Taxonomy" id="3476"/>
    <lineage>
        <taxon>Eukaryota</taxon>
        <taxon>Viridiplantae</taxon>
        <taxon>Streptophyta</taxon>
        <taxon>Embryophyta</taxon>
        <taxon>Tracheophyta</taxon>
        <taxon>Spermatophyta</taxon>
        <taxon>Magnoliopsida</taxon>
        <taxon>eudicotyledons</taxon>
        <taxon>Gunneridae</taxon>
        <taxon>Pentapetalae</taxon>
        <taxon>rosids</taxon>
        <taxon>fabids</taxon>
        <taxon>Rosales</taxon>
        <taxon>Cannabaceae</taxon>
        <taxon>Parasponia</taxon>
    </lineage>
</organism>
<comment type="caution">
    <text evidence="2">The sequence shown here is derived from an EMBL/GenBank/DDBJ whole genome shotgun (WGS) entry which is preliminary data.</text>
</comment>
<feature type="region of interest" description="Disordered" evidence="1">
    <location>
        <begin position="1"/>
        <end position="59"/>
    </location>
</feature>
<reference evidence="3" key="1">
    <citation type="submission" date="2016-06" db="EMBL/GenBank/DDBJ databases">
        <title>Parallel loss of symbiosis genes in relatives of nitrogen-fixing non-legume Parasponia.</title>
        <authorList>
            <person name="Van Velzen R."/>
            <person name="Holmer R."/>
            <person name="Bu F."/>
            <person name="Rutten L."/>
            <person name="Van Zeijl A."/>
            <person name="Liu W."/>
            <person name="Santuari L."/>
            <person name="Cao Q."/>
            <person name="Sharma T."/>
            <person name="Shen D."/>
            <person name="Roswanjaya Y."/>
            <person name="Wardhani T."/>
            <person name="Kalhor M.S."/>
            <person name="Jansen J."/>
            <person name="Van den Hoogen J."/>
            <person name="Gungor B."/>
            <person name="Hartog M."/>
            <person name="Hontelez J."/>
            <person name="Verver J."/>
            <person name="Yang W.-C."/>
            <person name="Schijlen E."/>
            <person name="Repin R."/>
            <person name="Schilthuizen M."/>
            <person name="Schranz E."/>
            <person name="Heidstra R."/>
            <person name="Miyata K."/>
            <person name="Fedorova E."/>
            <person name="Kohlen W."/>
            <person name="Bisseling T."/>
            <person name="Smit S."/>
            <person name="Geurts R."/>
        </authorList>
    </citation>
    <scope>NUCLEOTIDE SEQUENCE [LARGE SCALE GENOMIC DNA]</scope>
    <source>
        <strain evidence="3">cv. WU1-14</strain>
    </source>
</reference>
<proteinExistence type="predicted"/>
<name>A0A2P5CJR3_PARAD</name>
<gene>
    <name evidence="2" type="ORF">PanWU01x14_146700</name>
</gene>
<protein>
    <submittedName>
        <fullName evidence="2">Uncharacterized protein</fullName>
    </submittedName>
</protein>
<dbReference type="AlphaFoldDB" id="A0A2P5CJR3"/>
<evidence type="ECO:0000313" key="3">
    <source>
        <dbReference type="Proteomes" id="UP000237105"/>
    </source>
</evidence>
<evidence type="ECO:0000313" key="2">
    <source>
        <dbReference type="EMBL" id="PON61293.1"/>
    </source>
</evidence>